<reference evidence="2 3" key="1">
    <citation type="submission" date="2015-09" db="EMBL/GenBank/DDBJ databases">
        <title>Host preference determinants of Valsa canker pathogens revealed by comparative genomics.</title>
        <authorList>
            <person name="Yin Z."/>
            <person name="Huang L."/>
        </authorList>
    </citation>
    <scope>NUCLEOTIDE SEQUENCE [LARGE SCALE GENOMIC DNA]</scope>
    <source>
        <strain evidence="2 3">03-1</strain>
    </source>
</reference>
<accession>A0A423X6E5</accession>
<keyword evidence="3" id="KW-1185">Reference proteome</keyword>
<feature type="compositionally biased region" description="Basic and acidic residues" evidence="1">
    <location>
        <begin position="116"/>
        <end position="127"/>
    </location>
</feature>
<organism evidence="2 3">
    <name type="scientific">Cytospora schulzeri</name>
    <dbReference type="NCBI Taxonomy" id="448051"/>
    <lineage>
        <taxon>Eukaryota</taxon>
        <taxon>Fungi</taxon>
        <taxon>Dikarya</taxon>
        <taxon>Ascomycota</taxon>
        <taxon>Pezizomycotina</taxon>
        <taxon>Sordariomycetes</taxon>
        <taxon>Sordariomycetidae</taxon>
        <taxon>Diaporthales</taxon>
        <taxon>Cytosporaceae</taxon>
        <taxon>Cytospora</taxon>
    </lineage>
</organism>
<feature type="region of interest" description="Disordered" evidence="1">
    <location>
        <begin position="116"/>
        <end position="226"/>
    </location>
</feature>
<protein>
    <submittedName>
        <fullName evidence="2">Uncharacterized protein</fullName>
    </submittedName>
</protein>
<comment type="caution">
    <text evidence="2">The sequence shown here is derived from an EMBL/GenBank/DDBJ whole genome shotgun (WGS) entry which is preliminary data.</text>
</comment>
<dbReference type="AlphaFoldDB" id="A0A423X6E5"/>
<evidence type="ECO:0000313" key="2">
    <source>
        <dbReference type="EMBL" id="ROW11495.1"/>
    </source>
</evidence>
<feature type="compositionally biased region" description="Basic and acidic residues" evidence="1">
    <location>
        <begin position="1"/>
        <end position="17"/>
    </location>
</feature>
<sequence length="226" mass="25100">MSDHRRRRNSEEDDRRYTGHQYGTRHGAVPAQSLQREAGRASAYSIDPPTRSRFPHEYRNSEGPAGSSRPIYDTRFETRAPGPGGHTSRPLEEFPVGLPRQANHFDYDSRTARATRVDRVPQPRERAAAVGVAHPGAGDWPGARTRPPNDPGPLRGVGVRRGDQSLAPVGVMQHPEGNMRAFEAVPRQPIDRAGRRAADRDFDDRMRAGSYSYPPRSADSYELAGL</sequence>
<name>A0A423X6E5_9PEZI</name>
<feature type="compositionally biased region" description="Low complexity" evidence="1">
    <location>
        <begin position="128"/>
        <end position="138"/>
    </location>
</feature>
<dbReference type="EMBL" id="LKEA01000002">
    <property type="protein sequence ID" value="ROW11495.1"/>
    <property type="molecule type" value="Genomic_DNA"/>
</dbReference>
<gene>
    <name evidence="2" type="ORF">VMCG_01148</name>
</gene>
<feature type="compositionally biased region" description="Basic and acidic residues" evidence="1">
    <location>
        <begin position="189"/>
        <end position="207"/>
    </location>
</feature>
<dbReference type="Proteomes" id="UP000283895">
    <property type="component" value="Unassembled WGS sequence"/>
</dbReference>
<feature type="region of interest" description="Disordered" evidence="1">
    <location>
        <begin position="1"/>
        <end position="102"/>
    </location>
</feature>
<evidence type="ECO:0000313" key="3">
    <source>
        <dbReference type="Proteomes" id="UP000283895"/>
    </source>
</evidence>
<evidence type="ECO:0000256" key="1">
    <source>
        <dbReference type="SAM" id="MobiDB-lite"/>
    </source>
</evidence>
<proteinExistence type="predicted"/>